<gene>
    <name evidence="2" type="ORF">ACFP2T_06815</name>
</gene>
<dbReference type="EMBL" id="JBHSPR010000007">
    <property type="protein sequence ID" value="MFC6015901.1"/>
    <property type="molecule type" value="Genomic_DNA"/>
</dbReference>
<feature type="compositionally biased region" description="Basic and acidic residues" evidence="1">
    <location>
        <begin position="93"/>
        <end position="103"/>
    </location>
</feature>
<evidence type="ECO:0000313" key="3">
    <source>
        <dbReference type="Proteomes" id="UP001596203"/>
    </source>
</evidence>
<keyword evidence="3" id="KW-1185">Reference proteome</keyword>
<proteinExistence type="predicted"/>
<organism evidence="2 3">
    <name type="scientific">Plantactinospora solaniradicis</name>
    <dbReference type="NCBI Taxonomy" id="1723736"/>
    <lineage>
        <taxon>Bacteria</taxon>
        <taxon>Bacillati</taxon>
        <taxon>Actinomycetota</taxon>
        <taxon>Actinomycetes</taxon>
        <taxon>Micromonosporales</taxon>
        <taxon>Micromonosporaceae</taxon>
        <taxon>Plantactinospora</taxon>
    </lineage>
</organism>
<evidence type="ECO:0000256" key="1">
    <source>
        <dbReference type="SAM" id="MobiDB-lite"/>
    </source>
</evidence>
<feature type="compositionally biased region" description="Pro residues" evidence="1">
    <location>
        <begin position="57"/>
        <end position="69"/>
    </location>
</feature>
<feature type="region of interest" description="Disordered" evidence="1">
    <location>
        <begin position="47"/>
        <end position="103"/>
    </location>
</feature>
<comment type="caution">
    <text evidence="2">The sequence shown here is derived from an EMBL/GenBank/DDBJ whole genome shotgun (WGS) entry which is preliminary data.</text>
</comment>
<dbReference type="RefSeq" id="WP_377418636.1">
    <property type="nucleotide sequence ID" value="NZ_JBHSPR010000007.1"/>
</dbReference>
<sequence length="103" mass="12118">MRRPRQNKPRHRRYWRYLWRYCRCGYRWRCPDSVERVPMPYEPTVLPPARGSLGQPVPMPSDVPMPPGRVRPTNRRASGYASGRNGKTAAPADRMRRVERVQG</sequence>
<protein>
    <submittedName>
        <fullName evidence="2">Uncharacterized protein</fullName>
    </submittedName>
</protein>
<accession>A0ABW1K3S0</accession>
<dbReference type="Proteomes" id="UP001596203">
    <property type="component" value="Unassembled WGS sequence"/>
</dbReference>
<name>A0ABW1K3S0_9ACTN</name>
<evidence type="ECO:0000313" key="2">
    <source>
        <dbReference type="EMBL" id="MFC6015901.1"/>
    </source>
</evidence>
<reference evidence="3" key="1">
    <citation type="journal article" date="2019" name="Int. J. Syst. Evol. Microbiol.">
        <title>The Global Catalogue of Microorganisms (GCM) 10K type strain sequencing project: providing services to taxonomists for standard genome sequencing and annotation.</title>
        <authorList>
            <consortium name="The Broad Institute Genomics Platform"/>
            <consortium name="The Broad Institute Genome Sequencing Center for Infectious Disease"/>
            <person name="Wu L."/>
            <person name="Ma J."/>
        </authorList>
    </citation>
    <scope>NUCLEOTIDE SEQUENCE [LARGE SCALE GENOMIC DNA]</scope>
    <source>
        <strain evidence="3">ZS-35-S2</strain>
    </source>
</reference>